<organism evidence="2 3">
    <name type="scientific">Lithocarpus litseifolius</name>
    <dbReference type="NCBI Taxonomy" id="425828"/>
    <lineage>
        <taxon>Eukaryota</taxon>
        <taxon>Viridiplantae</taxon>
        <taxon>Streptophyta</taxon>
        <taxon>Embryophyta</taxon>
        <taxon>Tracheophyta</taxon>
        <taxon>Spermatophyta</taxon>
        <taxon>Magnoliopsida</taxon>
        <taxon>eudicotyledons</taxon>
        <taxon>Gunneridae</taxon>
        <taxon>Pentapetalae</taxon>
        <taxon>rosids</taxon>
        <taxon>fabids</taxon>
        <taxon>Fagales</taxon>
        <taxon>Fagaceae</taxon>
        <taxon>Lithocarpus</taxon>
    </lineage>
</organism>
<protein>
    <submittedName>
        <fullName evidence="2">Uncharacterized protein</fullName>
    </submittedName>
</protein>
<dbReference type="Proteomes" id="UP001459277">
    <property type="component" value="Unassembled WGS sequence"/>
</dbReference>
<dbReference type="AlphaFoldDB" id="A0AAW2D437"/>
<reference evidence="2 3" key="1">
    <citation type="submission" date="2024-01" db="EMBL/GenBank/DDBJ databases">
        <title>A telomere-to-telomere, gap-free genome of sweet tea (Lithocarpus litseifolius).</title>
        <authorList>
            <person name="Zhou J."/>
        </authorList>
    </citation>
    <scope>NUCLEOTIDE SEQUENCE [LARGE SCALE GENOMIC DNA]</scope>
    <source>
        <strain evidence="2">Zhou-2022a</strain>
        <tissue evidence="2">Leaf</tissue>
    </source>
</reference>
<comment type="caution">
    <text evidence="2">The sequence shown here is derived from an EMBL/GenBank/DDBJ whole genome shotgun (WGS) entry which is preliminary data.</text>
</comment>
<gene>
    <name evidence="2" type="ORF">SO802_012153</name>
</gene>
<dbReference type="EMBL" id="JAZDWU010000004">
    <property type="protein sequence ID" value="KAL0004592.1"/>
    <property type="molecule type" value="Genomic_DNA"/>
</dbReference>
<feature type="region of interest" description="Disordered" evidence="1">
    <location>
        <begin position="1"/>
        <end position="26"/>
    </location>
</feature>
<proteinExistence type="predicted"/>
<accession>A0AAW2D437</accession>
<evidence type="ECO:0000256" key="1">
    <source>
        <dbReference type="SAM" id="MobiDB-lite"/>
    </source>
</evidence>
<name>A0AAW2D437_9ROSI</name>
<feature type="compositionally biased region" description="Acidic residues" evidence="1">
    <location>
        <begin position="13"/>
        <end position="26"/>
    </location>
</feature>
<sequence>MQCNFNMDRPKEDDDETEPIDIESGAESEEYGLENVLEAVGEEVEEVDNDYPYGRPSNWSYITDELGSLTPYTEEEDDIDARLVILDRKLMIHSFRNLTLESLKGEGEKMEGNESKYLPQYIHLSNKGKQDMFGEWMNSIEHLDAYVTDKATDMEIDGECTNYMDEDPLVLMLREEGICWDPPAIVEATTELKN</sequence>
<evidence type="ECO:0000313" key="3">
    <source>
        <dbReference type="Proteomes" id="UP001459277"/>
    </source>
</evidence>
<evidence type="ECO:0000313" key="2">
    <source>
        <dbReference type="EMBL" id="KAL0004592.1"/>
    </source>
</evidence>
<keyword evidence="3" id="KW-1185">Reference proteome</keyword>